<gene>
    <name evidence="1" type="ORF">HPB50_011953</name>
</gene>
<dbReference type="EMBL" id="CM023490">
    <property type="protein sequence ID" value="KAH6942917.1"/>
    <property type="molecule type" value="Genomic_DNA"/>
</dbReference>
<sequence length="263" mass="28610">MPWLKSELCSALEKSLPQQSDEEERSVSSASAEAASPSSDVRSVFATLAGSNTAPTGFDRLKKEVEENAEKAKSTANAGIRTAGEARNDVVLKFLDALISANIPLEKVDNPKLRTFLQTHVRNGGSVPGSDALRRRLPELFEKHEANLKAMFQGTTVSVITDETTDDRSKSVVNVLFVQSARSASTSLQPVLVEVKFVDEVKSSVIGRIVTRTLTRENWVAQAGQKLSARSSEKALARNNPMCLKHFTEGVVQSSAKRHCTEV</sequence>
<proteinExistence type="predicted"/>
<evidence type="ECO:0000313" key="1">
    <source>
        <dbReference type="EMBL" id="KAH6942917.1"/>
    </source>
</evidence>
<evidence type="ECO:0000313" key="2">
    <source>
        <dbReference type="Proteomes" id="UP000821845"/>
    </source>
</evidence>
<keyword evidence="2" id="KW-1185">Reference proteome</keyword>
<organism evidence="1 2">
    <name type="scientific">Hyalomma asiaticum</name>
    <name type="common">Tick</name>
    <dbReference type="NCBI Taxonomy" id="266040"/>
    <lineage>
        <taxon>Eukaryota</taxon>
        <taxon>Metazoa</taxon>
        <taxon>Ecdysozoa</taxon>
        <taxon>Arthropoda</taxon>
        <taxon>Chelicerata</taxon>
        <taxon>Arachnida</taxon>
        <taxon>Acari</taxon>
        <taxon>Parasitiformes</taxon>
        <taxon>Ixodida</taxon>
        <taxon>Ixodoidea</taxon>
        <taxon>Ixodidae</taxon>
        <taxon>Hyalomminae</taxon>
        <taxon>Hyalomma</taxon>
    </lineage>
</organism>
<comment type="caution">
    <text evidence="1">The sequence shown here is derived from an EMBL/GenBank/DDBJ whole genome shotgun (WGS) entry which is preliminary data.</text>
</comment>
<accession>A0ACB7T5X7</accession>
<dbReference type="Proteomes" id="UP000821845">
    <property type="component" value="Chromosome 10"/>
</dbReference>
<reference evidence="1" key="1">
    <citation type="submission" date="2020-05" db="EMBL/GenBank/DDBJ databases">
        <title>Large-scale comparative analyses of tick genomes elucidate their genetic diversity and vector capacities.</title>
        <authorList>
            <person name="Jia N."/>
            <person name="Wang J."/>
            <person name="Shi W."/>
            <person name="Du L."/>
            <person name="Sun Y."/>
            <person name="Zhan W."/>
            <person name="Jiang J."/>
            <person name="Wang Q."/>
            <person name="Zhang B."/>
            <person name="Ji P."/>
            <person name="Sakyi L.B."/>
            <person name="Cui X."/>
            <person name="Yuan T."/>
            <person name="Jiang B."/>
            <person name="Yang W."/>
            <person name="Lam T.T.-Y."/>
            <person name="Chang Q."/>
            <person name="Ding S."/>
            <person name="Wang X."/>
            <person name="Zhu J."/>
            <person name="Ruan X."/>
            <person name="Zhao L."/>
            <person name="Wei J."/>
            <person name="Que T."/>
            <person name="Du C."/>
            <person name="Cheng J."/>
            <person name="Dai P."/>
            <person name="Han X."/>
            <person name="Huang E."/>
            <person name="Gao Y."/>
            <person name="Liu J."/>
            <person name="Shao H."/>
            <person name="Ye R."/>
            <person name="Li L."/>
            <person name="Wei W."/>
            <person name="Wang X."/>
            <person name="Wang C."/>
            <person name="Yang T."/>
            <person name="Huo Q."/>
            <person name="Li W."/>
            <person name="Guo W."/>
            <person name="Chen H."/>
            <person name="Zhou L."/>
            <person name="Ni X."/>
            <person name="Tian J."/>
            <person name="Zhou Y."/>
            <person name="Sheng Y."/>
            <person name="Liu T."/>
            <person name="Pan Y."/>
            <person name="Xia L."/>
            <person name="Li J."/>
            <person name="Zhao F."/>
            <person name="Cao W."/>
        </authorList>
    </citation>
    <scope>NUCLEOTIDE SEQUENCE</scope>
    <source>
        <strain evidence="1">Hyas-2018</strain>
    </source>
</reference>
<protein>
    <submittedName>
        <fullName evidence="1">Uncharacterized protein</fullName>
    </submittedName>
</protein>
<name>A0ACB7T5X7_HYAAI</name>